<sequence length="694" mass="78427">MLKLHHKFFLIFISILFPIVSYHPVNSYGMDNIEMDVIIGYENDIGKQLIIEKSNEVDYEFNSLSAISVSIDQGNLDDLRQNSNITYIEDNVPISLTNDGQSIEEISEYNKLTEEEYWNIESINSYFAWGDGISGKDINIAVIDTGISTHSDLRVSGGYSSVDYTLEWKDDNGHGTHVAGVIGAERNDSGVVGVAPEANLFAVKALDRNGEGNLFDLLEAIEWSIKNDMDIINLSLGTNYDSPRLMEILDIAYESGILIVGASGNGGENSSVIYPAKYENVIGVSAVDEQLSIASFSSRGSEVEFSAPGLNIVSTFLGNSYGIADGTSQATPHVSGMLALLKQKFPKMTPVELRKELVNNVKDLGESGRDSLYGHGFIKYSSDQSKKYYHNSKGELAYAEEYEAGKLIKIQEFYPNSNVGNANENIKYIFYLNSNGHIINAEKLNDKAQEVISYYEYHPKTVYGKHGNNIKYLFDLNTKGHVTKATKREKGTQRILSWYEYYSNTIYGKHGNNIKYLFDLNTAGQVTKATKREKGTQRILSWYEYYSNTIYGKHRNNIKYLFDLNTAGQVTKATKREKGTQRILSWYEYYSNTIYGKHGNNIKYLFDLNTAAQVTKATKREKGTQRILSWYEYYSNTIYGKHGNNIKYLFDLNTAGYVTQATKREKGTQRILNWYEYYPKTVYGNHGSNISWKG</sequence>
<dbReference type="PROSITE" id="PS00137">
    <property type="entry name" value="SUBTILASE_HIS"/>
    <property type="match status" value="1"/>
</dbReference>
<dbReference type="SUPFAM" id="SSF52743">
    <property type="entry name" value="Subtilisin-like"/>
    <property type="match status" value="1"/>
</dbReference>
<evidence type="ECO:0000313" key="13">
    <source>
        <dbReference type="EMBL" id="MFD1037203.1"/>
    </source>
</evidence>
<dbReference type="SUPFAM" id="SSF54897">
    <property type="entry name" value="Protease propeptides/inhibitors"/>
    <property type="match status" value="1"/>
</dbReference>
<reference evidence="14" key="1">
    <citation type="journal article" date="2019" name="Int. J. Syst. Evol. Microbiol.">
        <title>The Global Catalogue of Microorganisms (GCM) 10K type strain sequencing project: providing services to taxonomists for standard genome sequencing and annotation.</title>
        <authorList>
            <consortium name="The Broad Institute Genomics Platform"/>
            <consortium name="The Broad Institute Genome Sequencing Center for Infectious Disease"/>
            <person name="Wu L."/>
            <person name="Ma J."/>
        </authorList>
    </citation>
    <scope>NUCLEOTIDE SEQUENCE [LARGE SCALE GENOMIC DNA]</scope>
    <source>
        <strain evidence="14">CCUG 56754</strain>
    </source>
</reference>
<evidence type="ECO:0000256" key="6">
    <source>
        <dbReference type="ARBA" id="ARBA00022723"/>
    </source>
</evidence>
<comment type="cofactor">
    <cofactor evidence="1">
        <name>Ca(2+)</name>
        <dbReference type="ChEBI" id="CHEBI:29108"/>
    </cofactor>
</comment>
<dbReference type="InterPro" id="IPR037045">
    <property type="entry name" value="S8pro/Inhibitor_I9_sf"/>
</dbReference>
<comment type="subcellular location">
    <subcellularLocation>
        <location evidence="2">Secreted</location>
    </subcellularLocation>
</comment>
<protein>
    <submittedName>
        <fullName evidence="13">S8 family peptidase</fullName>
    </submittedName>
</protein>
<dbReference type="InterPro" id="IPR015500">
    <property type="entry name" value="Peptidase_S8_subtilisin-rel"/>
</dbReference>
<organism evidence="13 14">
    <name type="scientific">Virgibacillus byunsanensis</name>
    <dbReference type="NCBI Taxonomy" id="570945"/>
    <lineage>
        <taxon>Bacteria</taxon>
        <taxon>Bacillati</taxon>
        <taxon>Bacillota</taxon>
        <taxon>Bacilli</taxon>
        <taxon>Bacillales</taxon>
        <taxon>Bacillaceae</taxon>
        <taxon>Virgibacillus</taxon>
    </lineage>
</organism>
<evidence type="ECO:0000259" key="12">
    <source>
        <dbReference type="Pfam" id="PF00082"/>
    </source>
</evidence>
<dbReference type="Pfam" id="PF00082">
    <property type="entry name" value="Peptidase_S8"/>
    <property type="match status" value="1"/>
</dbReference>
<dbReference type="InterPro" id="IPR023827">
    <property type="entry name" value="Peptidase_S8_Asp-AS"/>
</dbReference>
<dbReference type="Gene3D" id="3.40.50.200">
    <property type="entry name" value="Peptidase S8/S53 domain"/>
    <property type="match status" value="1"/>
</dbReference>
<evidence type="ECO:0000256" key="11">
    <source>
        <dbReference type="RuleBase" id="RU003355"/>
    </source>
</evidence>
<dbReference type="InterPro" id="IPR022398">
    <property type="entry name" value="Peptidase_S8_His-AS"/>
</dbReference>
<keyword evidence="9" id="KW-0106">Calcium</keyword>
<evidence type="ECO:0000256" key="4">
    <source>
        <dbReference type="ARBA" id="ARBA00022525"/>
    </source>
</evidence>
<dbReference type="CDD" id="cd07477">
    <property type="entry name" value="Peptidases_S8_Subtilisin_subset"/>
    <property type="match status" value="1"/>
</dbReference>
<evidence type="ECO:0000256" key="3">
    <source>
        <dbReference type="ARBA" id="ARBA00011073"/>
    </source>
</evidence>
<dbReference type="InterPro" id="IPR034202">
    <property type="entry name" value="Subtilisin_Carlsberg-like"/>
</dbReference>
<keyword evidence="5 10" id="KW-0645">Protease</keyword>
<keyword evidence="8 10" id="KW-0720">Serine protease</keyword>
<evidence type="ECO:0000256" key="5">
    <source>
        <dbReference type="ARBA" id="ARBA00022670"/>
    </source>
</evidence>
<evidence type="ECO:0000256" key="10">
    <source>
        <dbReference type="PROSITE-ProRule" id="PRU01240"/>
    </source>
</evidence>
<dbReference type="PRINTS" id="PR00723">
    <property type="entry name" value="SUBTILISIN"/>
</dbReference>
<dbReference type="PROSITE" id="PS00138">
    <property type="entry name" value="SUBTILASE_SER"/>
    <property type="match status" value="1"/>
</dbReference>
<dbReference type="RefSeq" id="WP_390359065.1">
    <property type="nucleotide sequence ID" value="NZ_JBHTKJ010000007.1"/>
</dbReference>
<dbReference type="InterPro" id="IPR023828">
    <property type="entry name" value="Peptidase_S8_Ser-AS"/>
</dbReference>
<accession>A0ABW3LGG7</accession>
<evidence type="ECO:0000256" key="1">
    <source>
        <dbReference type="ARBA" id="ARBA00001913"/>
    </source>
</evidence>
<dbReference type="InterPro" id="IPR036852">
    <property type="entry name" value="Peptidase_S8/S53_dom_sf"/>
</dbReference>
<dbReference type="PROSITE" id="PS00136">
    <property type="entry name" value="SUBTILASE_ASP"/>
    <property type="match status" value="1"/>
</dbReference>
<dbReference type="PANTHER" id="PTHR43806">
    <property type="entry name" value="PEPTIDASE S8"/>
    <property type="match status" value="1"/>
</dbReference>
<feature type="active site" description="Charge relay system" evidence="10">
    <location>
        <position position="144"/>
    </location>
</feature>
<keyword evidence="7 10" id="KW-0378">Hydrolase</keyword>
<feature type="active site" description="Charge relay system" evidence="10">
    <location>
        <position position="174"/>
    </location>
</feature>
<keyword evidence="14" id="KW-1185">Reference proteome</keyword>
<proteinExistence type="inferred from homology"/>
<feature type="domain" description="Peptidase S8/S53" evidence="12">
    <location>
        <begin position="135"/>
        <end position="376"/>
    </location>
</feature>
<evidence type="ECO:0000256" key="7">
    <source>
        <dbReference type="ARBA" id="ARBA00022801"/>
    </source>
</evidence>
<evidence type="ECO:0000313" key="14">
    <source>
        <dbReference type="Proteomes" id="UP001597040"/>
    </source>
</evidence>
<evidence type="ECO:0000256" key="8">
    <source>
        <dbReference type="ARBA" id="ARBA00022825"/>
    </source>
</evidence>
<dbReference type="Proteomes" id="UP001597040">
    <property type="component" value="Unassembled WGS sequence"/>
</dbReference>
<dbReference type="InterPro" id="IPR050131">
    <property type="entry name" value="Peptidase_S8_subtilisin-like"/>
</dbReference>
<name>A0ABW3LGG7_9BACI</name>
<evidence type="ECO:0000256" key="9">
    <source>
        <dbReference type="ARBA" id="ARBA00022837"/>
    </source>
</evidence>
<dbReference type="InterPro" id="IPR000209">
    <property type="entry name" value="Peptidase_S8/S53_dom"/>
</dbReference>
<comment type="caution">
    <text evidence="13">The sequence shown here is derived from an EMBL/GenBank/DDBJ whole genome shotgun (WGS) entry which is preliminary data.</text>
</comment>
<gene>
    <name evidence="13" type="ORF">ACFQ3N_02025</name>
</gene>
<dbReference type="PANTHER" id="PTHR43806:SF11">
    <property type="entry name" value="CEREVISIN-RELATED"/>
    <property type="match status" value="1"/>
</dbReference>
<dbReference type="PROSITE" id="PS51892">
    <property type="entry name" value="SUBTILASE"/>
    <property type="match status" value="1"/>
</dbReference>
<keyword evidence="6" id="KW-0479">Metal-binding</keyword>
<keyword evidence="4" id="KW-0964">Secreted</keyword>
<dbReference type="Gene3D" id="3.30.70.80">
    <property type="entry name" value="Peptidase S8 propeptide/proteinase inhibitor I9"/>
    <property type="match status" value="1"/>
</dbReference>
<dbReference type="EMBL" id="JBHTKJ010000007">
    <property type="protein sequence ID" value="MFD1037203.1"/>
    <property type="molecule type" value="Genomic_DNA"/>
</dbReference>
<feature type="active site" description="Charge relay system" evidence="10">
    <location>
        <position position="328"/>
    </location>
</feature>
<evidence type="ECO:0000256" key="2">
    <source>
        <dbReference type="ARBA" id="ARBA00004613"/>
    </source>
</evidence>
<comment type="similarity">
    <text evidence="3 10 11">Belongs to the peptidase S8 family.</text>
</comment>